<comment type="caution">
    <text evidence="2">The sequence shown here is derived from an EMBL/GenBank/DDBJ whole genome shotgun (WGS) entry which is preliminary data.</text>
</comment>
<protein>
    <submittedName>
        <fullName evidence="2">Heavy metal transport/detoxification superfamily protein</fullName>
    </submittedName>
</protein>
<proteinExistence type="predicted"/>
<keyword evidence="1" id="KW-0732">Signal</keyword>
<evidence type="ECO:0000313" key="2">
    <source>
        <dbReference type="EMBL" id="KAL1551892.1"/>
    </source>
</evidence>
<reference evidence="2 3" key="1">
    <citation type="submission" date="2024-06" db="EMBL/GenBank/DDBJ databases">
        <title>A chromosome level genome sequence of Diviner's sage (Salvia divinorum).</title>
        <authorList>
            <person name="Ford S.A."/>
            <person name="Ro D.-K."/>
            <person name="Ness R.W."/>
            <person name="Phillips M.A."/>
        </authorList>
    </citation>
    <scope>NUCLEOTIDE SEQUENCE [LARGE SCALE GENOMIC DNA]</scope>
    <source>
        <strain evidence="2">SAF-2024a</strain>
        <tissue evidence="2">Leaf</tissue>
    </source>
</reference>
<sequence length="84" mass="9346">MRKLRVQDLLCMFSVAAYTCSLSCSCMGKKNNFGIHGDDEDEYGALMPTNHNKSSAPLKLKDLIAPTPTLAFQLKPKVLRLIVF</sequence>
<organism evidence="2 3">
    <name type="scientific">Salvia divinorum</name>
    <name type="common">Maria pastora</name>
    <name type="synonym">Diviner's sage</name>
    <dbReference type="NCBI Taxonomy" id="28513"/>
    <lineage>
        <taxon>Eukaryota</taxon>
        <taxon>Viridiplantae</taxon>
        <taxon>Streptophyta</taxon>
        <taxon>Embryophyta</taxon>
        <taxon>Tracheophyta</taxon>
        <taxon>Spermatophyta</taxon>
        <taxon>Magnoliopsida</taxon>
        <taxon>eudicotyledons</taxon>
        <taxon>Gunneridae</taxon>
        <taxon>Pentapetalae</taxon>
        <taxon>asterids</taxon>
        <taxon>lamiids</taxon>
        <taxon>Lamiales</taxon>
        <taxon>Lamiaceae</taxon>
        <taxon>Nepetoideae</taxon>
        <taxon>Mentheae</taxon>
        <taxon>Salviinae</taxon>
        <taxon>Salvia</taxon>
        <taxon>Salvia subgen. Calosphace</taxon>
    </lineage>
</organism>
<feature type="chain" id="PRO_5044830498" evidence="1">
    <location>
        <begin position="22"/>
        <end position="84"/>
    </location>
</feature>
<dbReference type="Proteomes" id="UP001567538">
    <property type="component" value="Unassembled WGS sequence"/>
</dbReference>
<dbReference type="PROSITE" id="PS51257">
    <property type="entry name" value="PROKAR_LIPOPROTEIN"/>
    <property type="match status" value="1"/>
</dbReference>
<gene>
    <name evidence="2" type="ORF">AAHA92_12763</name>
</gene>
<feature type="signal peptide" evidence="1">
    <location>
        <begin position="1"/>
        <end position="21"/>
    </location>
</feature>
<keyword evidence="3" id="KW-1185">Reference proteome</keyword>
<dbReference type="AlphaFoldDB" id="A0ABD1H653"/>
<evidence type="ECO:0000313" key="3">
    <source>
        <dbReference type="Proteomes" id="UP001567538"/>
    </source>
</evidence>
<accession>A0ABD1H653</accession>
<evidence type="ECO:0000256" key="1">
    <source>
        <dbReference type="SAM" id="SignalP"/>
    </source>
</evidence>
<name>A0ABD1H653_SALDI</name>
<dbReference type="EMBL" id="JBEAFC010000006">
    <property type="protein sequence ID" value="KAL1551892.1"/>
    <property type="molecule type" value="Genomic_DNA"/>
</dbReference>